<sequence>MAYQGHSFTLIFLLATLISLGESNTNRKLLQTPNNYQPLYSPLPSPVYSTPVDLPPSPSSVYSPPADLPPPPSQVYSPPADLPPLPTPVYPPPVDLPVPPTPIYLPPQAYKAFYYRKSPPPPPPPLSRQWVVTGLAKLQGKDDLASSIVGTPNMCPELLADIPHGYKSDIWSLGCCMFEVAAHQLAFKAPKKSLRSDERAEALESLLELMQVHLGKKSLNNSEGVLKPFGDESVSSREIAIWLTKSLMNVKRKRNDNETNP</sequence>
<dbReference type="InterPro" id="IPR000719">
    <property type="entry name" value="Prot_kinase_dom"/>
</dbReference>
<feature type="signal peptide" evidence="6">
    <location>
        <begin position="1"/>
        <end position="23"/>
    </location>
</feature>
<evidence type="ECO:0000256" key="5">
    <source>
        <dbReference type="SAM" id="MobiDB-lite"/>
    </source>
</evidence>
<keyword evidence="6" id="KW-0732">Signal</keyword>
<dbReference type="EMBL" id="JADBGQ010000001">
    <property type="protein sequence ID" value="KAG5415675.1"/>
    <property type="molecule type" value="Genomic_DNA"/>
</dbReference>
<proteinExistence type="predicted"/>
<dbReference type="Proteomes" id="UP000823674">
    <property type="component" value="Chromosome A01"/>
</dbReference>
<dbReference type="PANTHER" id="PTHR43671">
    <property type="entry name" value="SERINE/THREONINE-PROTEIN KINASE NEK"/>
    <property type="match status" value="1"/>
</dbReference>
<evidence type="ECO:0000313" key="8">
    <source>
        <dbReference type="EMBL" id="KAG5415675.1"/>
    </source>
</evidence>
<name>A0ABQ7NZW0_BRACM</name>
<dbReference type="InterPro" id="IPR050660">
    <property type="entry name" value="NEK_Ser/Thr_kinase"/>
</dbReference>
<keyword evidence="3" id="KW-0418">Kinase</keyword>
<comment type="caution">
    <text evidence="8">The sequence shown here is derived from an EMBL/GenBank/DDBJ whole genome shotgun (WGS) entry which is preliminary data.</text>
</comment>
<reference evidence="8 9" key="1">
    <citation type="submission" date="2021-03" db="EMBL/GenBank/DDBJ databases">
        <authorList>
            <person name="King G.J."/>
            <person name="Bancroft I."/>
            <person name="Baten A."/>
            <person name="Bloomfield J."/>
            <person name="Borpatragohain P."/>
            <person name="He Z."/>
            <person name="Irish N."/>
            <person name="Irwin J."/>
            <person name="Liu K."/>
            <person name="Mauleon R.P."/>
            <person name="Moore J."/>
            <person name="Morris R."/>
            <person name="Ostergaard L."/>
            <person name="Wang B."/>
            <person name="Wells R."/>
        </authorList>
    </citation>
    <scope>NUCLEOTIDE SEQUENCE [LARGE SCALE GENOMIC DNA]</scope>
    <source>
        <strain evidence="8">R-o-18</strain>
        <tissue evidence="8">Leaf</tissue>
    </source>
</reference>
<keyword evidence="9" id="KW-1185">Reference proteome</keyword>
<organism evidence="8 9">
    <name type="scientific">Brassica rapa subsp. trilocularis</name>
    <dbReference type="NCBI Taxonomy" id="1813537"/>
    <lineage>
        <taxon>Eukaryota</taxon>
        <taxon>Viridiplantae</taxon>
        <taxon>Streptophyta</taxon>
        <taxon>Embryophyta</taxon>
        <taxon>Tracheophyta</taxon>
        <taxon>Spermatophyta</taxon>
        <taxon>Magnoliopsida</taxon>
        <taxon>eudicotyledons</taxon>
        <taxon>Gunneridae</taxon>
        <taxon>Pentapetalae</taxon>
        <taxon>rosids</taxon>
        <taxon>malvids</taxon>
        <taxon>Brassicales</taxon>
        <taxon>Brassicaceae</taxon>
        <taxon>Brassiceae</taxon>
        <taxon>Brassica</taxon>
    </lineage>
</organism>
<protein>
    <recommendedName>
        <fullName evidence="7">Protein kinase domain-containing protein</fullName>
    </recommendedName>
</protein>
<gene>
    <name evidence="8" type="primary">A01p045520.1_BraROA</name>
    <name evidence="8" type="ORF">IGI04_003242</name>
</gene>
<evidence type="ECO:0000313" key="9">
    <source>
        <dbReference type="Proteomes" id="UP000823674"/>
    </source>
</evidence>
<dbReference type="Pfam" id="PF00069">
    <property type="entry name" value="Pkinase"/>
    <property type="match status" value="1"/>
</dbReference>
<feature type="chain" id="PRO_5046066236" description="Protein kinase domain-containing protein" evidence="6">
    <location>
        <begin position="24"/>
        <end position="261"/>
    </location>
</feature>
<dbReference type="InterPro" id="IPR011009">
    <property type="entry name" value="Kinase-like_dom_sf"/>
</dbReference>
<dbReference type="Gene3D" id="1.10.510.10">
    <property type="entry name" value="Transferase(Phosphotransferase) domain 1"/>
    <property type="match status" value="1"/>
</dbReference>
<evidence type="ECO:0000256" key="4">
    <source>
        <dbReference type="ARBA" id="ARBA00022840"/>
    </source>
</evidence>
<evidence type="ECO:0000256" key="6">
    <source>
        <dbReference type="SAM" id="SignalP"/>
    </source>
</evidence>
<evidence type="ECO:0000259" key="7">
    <source>
        <dbReference type="Pfam" id="PF00069"/>
    </source>
</evidence>
<keyword evidence="2" id="KW-0547">Nucleotide-binding</keyword>
<evidence type="ECO:0000256" key="3">
    <source>
        <dbReference type="ARBA" id="ARBA00022777"/>
    </source>
</evidence>
<feature type="domain" description="Protein kinase" evidence="7">
    <location>
        <begin position="134"/>
        <end position="211"/>
    </location>
</feature>
<dbReference type="PANTHER" id="PTHR43671:SF94">
    <property type="entry name" value="SERINE_THREONINE-PROTEIN KINASE NEK6"/>
    <property type="match status" value="1"/>
</dbReference>
<feature type="region of interest" description="Disordered" evidence="5">
    <location>
        <begin position="54"/>
        <end position="84"/>
    </location>
</feature>
<keyword evidence="4" id="KW-0067">ATP-binding</keyword>
<keyword evidence="1" id="KW-0808">Transferase</keyword>
<evidence type="ECO:0000256" key="2">
    <source>
        <dbReference type="ARBA" id="ARBA00022741"/>
    </source>
</evidence>
<evidence type="ECO:0000256" key="1">
    <source>
        <dbReference type="ARBA" id="ARBA00022679"/>
    </source>
</evidence>
<dbReference type="SUPFAM" id="SSF56112">
    <property type="entry name" value="Protein kinase-like (PK-like)"/>
    <property type="match status" value="1"/>
</dbReference>
<accession>A0ABQ7NZW0</accession>